<proteinExistence type="predicted"/>
<evidence type="ECO:0000313" key="2">
    <source>
        <dbReference type="Proteomes" id="UP000316213"/>
    </source>
</evidence>
<dbReference type="AlphaFoldDB" id="A0A5C6A4T3"/>
<keyword evidence="2" id="KW-1185">Reference proteome</keyword>
<evidence type="ECO:0000313" key="1">
    <source>
        <dbReference type="EMBL" id="TWT94380.1"/>
    </source>
</evidence>
<accession>A0A5C6A4T3</accession>
<name>A0A5C6A4T3_9BACT</name>
<organism evidence="1 2">
    <name type="scientific">Neorhodopirellula pilleata</name>
    <dbReference type="NCBI Taxonomy" id="2714738"/>
    <lineage>
        <taxon>Bacteria</taxon>
        <taxon>Pseudomonadati</taxon>
        <taxon>Planctomycetota</taxon>
        <taxon>Planctomycetia</taxon>
        <taxon>Pirellulales</taxon>
        <taxon>Pirellulaceae</taxon>
        <taxon>Neorhodopirellula</taxon>
    </lineage>
</organism>
<gene>
    <name evidence="1" type="ORF">Pla100_39920</name>
</gene>
<reference evidence="1 2" key="1">
    <citation type="submission" date="2019-02" db="EMBL/GenBank/DDBJ databases">
        <title>Deep-cultivation of Planctomycetes and their phenomic and genomic characterization uncovers novel biology.</title>
        <authorList>
            <person name="Wiegand S."/>
            <person name="Jogler M."/>
            <person name="Boedeker C."/>
            <person name="Pinto D."/>
            <person name="Vollmers J."/>
            <person name="Rivas-Marin E."/>
            <person name="Kohn T."/>
            <person name="Peeters S.H."/>
            <person name="Heuer A."/>
            <person name="Rast P."/>
            <person name="Oberbeckmann S."/>
            <person name="Bunk B."/>
            <person name="Jeske O."/>
            <person name="Meyerdierks A."/>
            <person name="Storesund J.E."/>
            <person name="Kallscheuer N."/>
            <person name="Luecker S."/>
            <person name="Lage O.M."/>
            <person name="Pohl T."/>
            <person name="Merkel B.J."/>
            <person name="Hornburger P."/>
            <person name="Mueller R.-W."/>
            <person name="Bruemmer F."/>
            <person name="Labrenz M."/>
            <person name="Spormann A.M."/>
            <person name="Op Den Camp H."/>
            <person name="Overmann J."/>
            <person name="Amann R."/>
            <person name="Jetten M.S.M."/>
            <person name="Mascher T."/>
            <person name="Medema M.H."/>
            <person name="Devos D.P."/>
            <person name="Kaster A.-K."/>
            <person name="Ovreas L."/>
            <person name="Rohde M."/>
            <person name="Galperin M.Y."/>
            <person name="Jogler C."/>
        </authorList>
    </citation>
    <scope>NUCLEOTIDE SEQUENCE [LARGE SCALE GENOMIC DNA]</scope>
    <source>
        <strain evidence="1 2">Pla100</strain>
    </source>
</reference>
<sequence>MLETAKTDAVVSTTPLRRGGWISVRLARISVPEKQAALNANLH</sequence>
<dbReference type="EMBL" id="SJPM01000008">
    <property type="protein sequence ID" value="TWT94380.1"/>
    <property type="molecule type" value="Genomic_DNA"/>
</dbReference>
<comment type="caution">
    <text evidence="1">The sequence shown here is derived from an EMBL/GenBank/DDBJ whole genome shotgun (WGS) entry which is preliminary data.</text>
</comment>
<protein>
    <submittedName>
        <fullName evidence="1">Uncharacterized protein</fullName>
    </submittedName>
</protein>
<dbReference type="Proteomes" id="UP000316213">
    <property type="component" value="Unassembled WGS sequence"/>
</dbReference>